<evidence type="ECO:0000313" key="2">
    <source>
        <dbReference type="EMBL" id="KAK9951314.1"/>
    </source>
</evidence>
<evidence type="ECO:0000256" key="1">
    <source>
        <dbReference type="SAM" id="MobiDB-lite"/>
    </source>
</evidence>
<evidence type="ECO:0000313" key="3">
    <source>
        <dbReference type="Proteomes" id="UP001457282"/>
    </source>
</evidence>
<feature type="region of interest" description="Disordered" evidence="1">
    <location>
        <begin position="306"/>
        <end position="325"/>
    </location>
</feature>
<comment type="caution">
    <text evidence="2">The sequence shown here is derived from an EMBL/GenBank/DDBJ whole genome shotgun (WGS) entry which is preliminary data.</text>
</comment>
<proteinExistence type="predicted"/>
<name>A0AAW1YRT9_RUBAR</name>
<sequence>MAVWVAVKGLSVALRNESSLRLIGGTLGHTIRLDQGALWRREGVQSIRVSIDTRRRIRMKRTFLFSPTVSVDLALNYKKCHGIYTTCGFFLHDSKGCDKALLVAATPLPSGEVVSTPVSSVFMLGATVLPVTRQKEVSPGMVSSLPLEPAKANGKGRSVPVNPIGIPSVFKVGVGLDKGPSSLFTIKGFIVEGFAAIPKIGAAAITPNLEKDPFDKMVDEETQHSGSRLAAVLFIQPGKKDRVVDSTEKSKELALTVVPQLALANMNGRIIVSPAKQKKKGRPVGAKNKVKGDKLASVAIAERPKVRGRKLKMGAMDEGPADSSE</sequence>
<dbReference type="Proteomes" id="UP001457282">
    <property type="component" value="Unassembled WGS sequence"/>
</dbReference>
<organism evidence="2 3">
    <name type="scientific">Rubus argutus</name>
    <name type="common">Southern blackberry</name>
    <dbReference type="NCBI Taxonomy" id="59490"/>
    <lineage>
        <taxon>Eukaryota</taxon>
        <taxon>Viridiplantae</taxon>
        <taxon>Streptophyta</taxon>
        <taxon>Embryophyta</taxon>
        <taxon>Tracheophyta</taxon>
        <taxon>Spermatophyta</taxon>
        <taxon>Magnoliopsida</taxon>
        <taxon>eudicotyledons</taxon>
        <taxon>Gunneridae</taxon>
        <taxon>Pentapetalae</taxon>
        <taxon>rosids</taxon>
        <taxon>fabids</taxon>
        <taxon>Rosales</taxon>
        <taxon>Rosaceae</taxon>
        <taxon>Rosoideae</taxon>
        <taxon>Rosoideae incertae sedis</taxon>
        <taxon>Rubus</taxon>
    </lineage>
</organism>
<dbReference type="AlphaFoldDB" id="A0AAW1YRT9"/>
<reference evidence="2 3" key="1">
    <citation type="journal article" date="2023" name="G3 (Bethesda)">
        <title>A chromosome-length genome assembly and annotation of blackberry (Rubus argutus, cv. 'Hillquist').</title>
        <authorList>
            <person name="Bruna T."/>
            <person name="Aryal R."/>
            <person name="Dudchenko O."/>
            <person name="Sargent D.J."/>
            <person name="Mead D."/>
            <person name="Buti M."/>
            <person name="Cavallini A."/>
            <person name="Hytonen T."/>
            <person name="Andres J."/>
            <person name="Pham M."/>
            <person name="Weisz D."/>
            <person name="Mascagni F."/>
            <person name="Usai G."/>
            <person name="Natali L."/>
            <person name="Bassil N."/>
            <person name="Fernandez G.E."/>
            <person name="Lomsadze A."/>
            <person name="Armour M."/>
            <person name="Olukolu B."/>
            <person name="Poorten T."/>
            <person name="Britton C."/>
            <person name="Davik J."/>
            <person name="Ashrafi H."/>
            <person name="Aiden E.L."/>
            <person name="Borodovsky M."/>
            <person name="Worthington M."/>
        </authorList>
    </citation>
    <scope>NUCLEOTIDE SEQUENCE [LARGE SCALE GENOMIC DNA]</scope>
    <source>
        <strain evidence="2">PI 553951</strain>
    </source>
</reference>
<gene>
    <name evidence="2" type="ORF">M0R45_006768</name>
</gene>
<keyword evidence="3" id="KW-1185">Reference proteome</keyword>
<accession>A0AAW1YRT9</accession>
<protein>
    <submittedName>
        <fullName evidence="2">Uncharacterized protein</fullName>
    </submittedName>
</protein>
<dbReference type="EMBL" id="JBEDUW010000001">
    <property type="protein sequence ID" value="KAK9951314.1"/>
    <property type="molecule type" value="Genomic_DNA"/>
</dbReference>